<comment type="caution">
    <text evidence="1">The sequence shown here is derived from an EMBL/GenBank/DDBJ whole genome shotgun (WGS) entry which is preliminary data.</text>
</comment>
<proteinExistence type="predicted"/>
<gene>
    <name evidence="2" type="ORF">GIL414_LOCUS9476</name>
    <name evidence="1" type="ORF">KQP761_LOCUS8160</name>
</gene>
<sequence>MSSLSLVFIWLDRRSGNLPDRRSGNLPGGNQKLKEKFRKLLSPIRQFDKPNSCLDSIELSLKDKCVFFLTSDSFADEEFLKKIASIPNIYRIYIYDQQGNSYQFDDANLIKKLGSERIIQFDEQLYKQILLDLIKIYSKESDQAGQGKQAKELLESAVKLINTIDDKDEDLQQLEKYLLTRIGYLK</sequence>
<accession>A0A815IKU7</accession>
<protein>
    <submittedName>
        <fullName evidence="1">Uncharacterized protein</fullName>
    </submittedName>
</protein>
<dbReference type="EMBL" id="CAJNOW010003044">
    <property type="protein sequence ID" value="CAF1369772.1"/>
    <property type="molecule type" value="Genomic_DNA"/>
</dbReference>
<evidence type="ECO:0000313" key="2">
    <source>
        <dbReference type="EMBL" id="CAF3958342.1"/>
    </source>
</evidence>
<evidence type="ECO:0000313" key="3">
    <source>
        <dbReference type="Proteomes" id="UP000663834"/>
    </source>
</evidence>
<reference evidence="1" key="1">
    <citation type="submission" date="2021-02" db="EMBL/GenBank/DDBJ databases">
        <authorList>
            <person name="Nowell W R."/>
        </authorList>
    </citation>
    <scope>NUCLEOTIDE SEQUENCE</scope>
</reference>
<dbReference type="OrthoDB" id="9984661at2759"/>
<name>A0A815IKU7_9BILA</name>
<dbReference type="AlphaFoldDB" id="A0A815IKU7"/>
<evidence type="ECO:0000313" key="1">
    <source>
        <dbReference type="EMBL" id="CAF1369772.1"/>
    </source>
</evidence>
<dbReference type="Proteomes" id="UP000681720">
    <property type="component" value="Unassembled WGS sequence"/>
</dbReference>
<organism evidence="1 3">
    <name type="scientific">Rotaria magnacalcarata</name>
    <dbReference type="NCBI Taxonomy" id="392030"/>
    <lineage>
        <taxon>Eukaryota</taxon>
        <taxon>Metazoa</taxon>
        <taxon>Spiralia</taxon>
        <taxon>Gnathifera</taxon>
        <taxon>Rotifera</taxon>
        <taxon>Eurotatoria</taxon>
        <taxon>Bdelloidea</taxon>
        <taxon>Philodinida</taxon>
        <taxon>Philodinidae</taxon>
        <taxon>Rotaria</taxon>
    </lineage>
</organism>
<dbReference type="EMBL" id="CAJOBJ010003245">
    <property type="protein sequence ID" value="CAF3958342.1"/>
    <property type="molecule type" value="Genomic_DNA"/>
</dbReference>
<dbReference type="Proteomes" id="UP000663834">
    <property type="component" value="Unassembled WGS sequence"/>
</dbReference>